<sequence length="274" mass="28679">MDSRSIKDKVIVLTGAASGIGRATAVLLASRGALLSLADIQGPALEELGLELERLQKETFREETLKSPLTTVLDVRSQAACTSWIEKTVAHFDGRPVSGAANLAGVISPSITLDRGTIRNITDGEFDWVMDVNVKGTLNCLRAELPHMATGKNGRGGGAIVNASSIAGIVGVERNSPYVAAKHAIVGLTRTLAKEEGHNAIRANAISPGIISTQMMAHIESIAGTTELFGKGDPGALARKGDAEEVARLIAFLLSPESSFINGTVIPVDGGWMC</sequence>
<dbReference type="Proteomes" id="UP000805649">
    <property type="component" value="Unassembled WGS sequence"/>
</dbReference>
<evidence type="ECO:0000313" key="2">
    <source>
        <dbReference type="Proteomes" id="UP000805649"/>
    </source>
</evidence>
<comment type="caution">
    <text evidence="1">The sequence shown here is derived from an EMBL/GenBank/DDBJ whole genome shotgun (WGS) entry which is preliminary data.</text>
</comment>
<organism evidence="1 2">
    <name type="scientific">Colletotrichum truncatum</name>
    <name type="common">Anthracnose fungus</name>
    <name type="synonym">Colletotrichum capsici</name>
    <dbReference type="NCBI Taxonomy" id="5467"/>
    <lineage>
        <taxon>Eukaryota</taxon>
        <taxon>Fungi</taxon>
        <taxon>Dikarya</taxon>
        <taxon>Ascomycota</taxon>
        <taxon>Pezizomycotina</taxon>
        <taxon>Sordariomycetes</taxon>
        <taxon>Hypocreomycetidae</taxon>
        <taxon>Glomerellales</taxon>
        <taxon>Glomerellaceae</taxon>
        <taxon>Colletotrichum</taxon>
        <taxon>Colletotrichum truncatum species complex</taxon>
    </lineage>
</organism>
<evidence type="ECO:0000313" key="1">
    <source>
        <dbReference type="EMBL" id="KAL0929731.1"/>
    </source>
</evidence>
<proteinExistence type="predicted"/>
<name>A0ACC3YD96_COLTU</name>
<dbReference type="EMBL" id="VUJX02000015">
    <property type="protein sequence ID" value="KAL0929731.1"/>
    <property type="molecule type" value="Genomic_DNA"/>
</dbReference>
<reference evidence="1 2" key="1">
    <citation type="journal article" date="2020" name="Phytopathology">
        <title>Genome Sequence Resources of Colletotrichum truncatum, C. plurivorum, C. musicola, and C. sojae: Four Species Pathogenic to Soybean (Glycine max).</title>
        <authorList>
            <person name="Rogerio F."/>
            <person name="Boufleur T.R."/>
            <person name="Ciampi-Guillardi M."/>
            <person name="Sukno S.A."/>
            <person name="Thon M.R."/>
            <person name="Massola Junior N.S."/>
            <person name="Baroncelli R."/>
        </authorList>
    </citation>
    <scope>NUCLEOTIDE SEQUENCE [LARGE SCALE GENOMIC DNA]</scope>
    <source>
        <strain evidence="1 2">CMES1059</strain>
    </source>
</reference>
<protein>
    <submittedName>
        <fullName evidence="1">Short chain dehydrogenase reductase family</fullName>
    </submittedName>
</protein>
<keyword evidence="2" id="KW-1185">Reference proteome</keyword>
<gene>
    <name evidence="1" type="ORF">CTRU02_215374</name>
</gene>
<accession>A0ACC3YD96</accession>